<feature type="transmembrane region" description="Helical" evidence="5">
    <location>
        <begin position="12"/>
        <end position="30"/>
    </location>
</feature>
<protein>
    <submittedName>
        <fullName evidence="7">Unannotated protein</fullName>
    </submittedName>
</protein>
<evidence type="ECO:0000256" key="1">
    <source>
        <dbReference type="ARBA" id="ARBA00004141"/>
    </source>
</evidence>
<keyword evidence="4 5" id="KW-0472">Membrane</keyword>
<gene>
    <name evidence="7" type="ORF">UFOPK1419_00667</name>
</gene>
<dbReference type="GO" id="GO:0030416">
    <property type="term" value="P:methylamine metabolic process"/>
    <property type="evidence" value="ECO:0007669"/>
    <property type="project" value="InterPro"/>
</dbReference>
<feature type="transmembrane region" description="Helical" evidence="5">
    <location>
        <begin position="80"/>
        <end position="100"/>
    </location>
</feature>
<keyword evidence="2 5" id="KW-0812">Transmembrane</keyword>
<dbReference type="AlphaFoldDB" id="A0A6J6BSV7"/>
<evidence type="ECO:0000256" key="5">
    <source>
        <dbReference type="SAM" id="Phobius"/>
    </source>
</evidence>
<evidence type="ECO:0000256" key="2">
    <source>
        <dbReference type="ARBA" id="ARBA00022692"/>
    </source>
</evidence>
<evidence type="ECO:0000259" key="6">
    <source>
        <dbReference type="Pfam" id="PF07291"/>
    </source>
</evidence>
<feature type="domain" description="Methylamine utilisation protein MauE" evidence="6">
    <location>
        <begin position="10"/>
        <end position="141"/>
    </location>
</feature>
<reference evidence="7" key="1">
    <citation type="submission" date="2020-05" db="EMBL/GenBank/DDBJ databases">
        <authorList>
            <person name="Chiriac C."/>
            <person name="Salcher M."/>
            <person name="Ghai R."/>
            <person name="Kavagutti S V."/>
        </authorList>
    </citation>
    <scope>NUCLEOTIDE SEQUENCE</scope>
</reference>
<sequence>MKNRFVVAQPWIGLIARLVLGGVLLIAGYLKVGTPDKSQMAVRAYEMLPISIANMLGLFLPFFEVAIGALLILGALTRVVAILGGVTMFAFIIAISQAWARGLSIDCGCFGGGGSVAPEDTRYLQEILRDLGLVFLALYLIRYPITKFSIDKNPTPSGAETGARGDVE</sequence>
<evidence type="ECO:0000313" key="7">
    <source>
        <dbReference type="EMBL" id="CAB4542102.1"/>
    </source>
</evidence>
<comment type="subcellular location">
    <subcellularLocation>
        <location evidence="1">Membrane</location>
        <topology evidence="1">Multi-pass membrane protein</topology>
    </subcellularLocation>
</comment>
<accession>A0A6J6BSV7</accession>
<dbReference type="GO" id="GO:0016020">
    <property type="term" value="C:membrane"/>
    <property type="evidence" value="ECO:0007669"/>
    <property type="project" value="UniProtKB-SubCell"/>
</dbReference>
<name>A0A6J6BSV7_9ZZZZ</name>
<evidence type="ECO:0000256" key="3">
    <source>
        <dbReference type="ARBA" id="ARBA00022989"/>
    </source>
</evidence>
<dbReference type="InterPro" id="IPR009908">
    <property type="entry name" value="Methylamine_util_MauE"/>
</dbReference>
<dbReference type="Pfam" id="PF07291">
    <property type="entry name" value="MauE"/>
    <property type="match status" value="1"/>
</dbReference>
<dbReference type="EMBL" id="CAEZSK010000089">
    <property type="protein sequence ID" value="CAB4542102.1"/>
    <property type="molecule type" value="Genomic_DNA"/>
</dbReference>
<feature type="transmembrane region" description="Helical" evidence="5">
    <location>
        <begin position="50"/>
        <end position="73"/>
    </location>
</feature>
<proteinExistence type="predicted"/>
<keyword evidence="3 5" id="KW-1133">Transmembrane helix</keyword>
<organism evidence="7">
    <name type="scientific">freshwater metagenome</name>
    <dbReference type="NCBI Taxonomy" id="449393"/>
    <lineage>
        <taxon>unclassified sequences</taxon>
        <taxon>metagenomes</taxon>
        <taxon>ecological metagenomes</taxon>
    </lineage>
</organism>
<evidence type="ECO:0000256" key="4">
    <source>
        <dbReference type="ARBA" id="ARBA00023136"/>
    </source>
</evidence>